<dbReference type="InParanoid" id="A0A2R2MM76"/>
<dbReference type="KEGG" id="lak:112041842"/>
<keyword evidence="2" id="KW-0547">Nucleotide-binding</keyword>
<accession>A0A2R2MM76</accession>
<dbReference type="PANTHER" id="PTHR13140">
    <property type="entry name" value="MYOSIN"/>
    <property type="match status" value="1"/>
</dbReference>
<dbReference type="Pfam" id="PF06017">
    <property type="entry name" value="Myosin_TH1"/>
    <property type="match status" value="1"/>
</dbReference>
<proteinExistence type="inferred from homology"/>
<dbReference type="Proteomes" id="UP000085678">
    <property type="component" value="Unplaced"/>
</dbReference>
<dbReference type="STRING" id="7574.A0A2R2MM76"/>
<organism evidence="10 11">
    <name type="scientific">Lingula anatina</name>
    <name type="common">Brachiopod</name>
    <name type="synonym">Lingula unguis</name>
    <dbReference type="NCBI Taxonomy" id="7574"/>
    <lineage>
        <taxon>Eukaryota</taxon>
        <taxon>Metazoa</taxon>
        <taxon>Spiralia</taxon>
        <taxon>Lophotrochozoa</taxon>
        <taxon>Brachiopoda</taxon>
        <taxon>Linguliformea</taxon>
        <taxon>Lingulata</taxon>
        <taxon>Lingulida</taxon>
        <taxon>Linguloidea</taxon>
        <taxon>Lingulidae</taxon>
        <taxon>Lingula</taxon>
    </lineage>
</organism>
<dbReference type="GO" id="GO:0005737">
    <property type="term" value="C:cytoplasm"/>
    <property type="evidence" value="ECO:0007669"/>
    <property type="project" value="TreeGrafter"/>
</dbReference>
<dbReference type="GO" id="GO:0051015">
    <property type="term" value="F:actin filament binding"/>
    <property type="evidence" value="ECO:0007669"/>
    <property type="project" value="TreeGrafter"/>
</dbReference>
<dbReference type="PROSITE" id="PS51757">
    <property type="entry name" value="TH1"/>
    <property type="match status" value="1"/>
</dbReference>
<evidence type="ECO:0000256" key="2">
    <source>
        <dbReference type="ARBA" id="ARBA00022741"/>
    </source>
</evidence>
<dbReference type="SUPFAM" id="SSF52540">
    <property type="entry name" value="P-loop containing nucleoside triphosphate hydrolases"/>
    <property type="match status" value="1"/>
</dbReference>
<dbReference type="GO" id="GO:0007015">
    <property type="term" value="P:actin filament organization"/>
    <property type="evidence" value="ECO:0007669"/>
    <property type="project" value="TreeGrafter"/>
</dbReference>
<dbReference type="GO" id="GO:0000146">
    <property type="term" value="F:microfilament motor activity"/>
    <property type="evidence" value="ECO:0007669"/>
    <property type="project" value="TreeGrafter"/>
</dbReference>
<evidence type="ECO:0000313" key="11">
    <source>
        <dbReference type="RefSeq" id="XP_023931310.1"/>
    </source>
</evidence>
<comment type="caution">
    <text evidence="7">Lacks conserved residue(s) required for the propagation of feature annotation.</text>
</comment>
<dbReference type="OrthoDB" id="312459at2759"/>
<dbReference type="InterPro" id="IPR001609">
    <property type="entry name" value="Myosin_head_motor_dom-like"/>
</dbReference>
<dbReference type="GO" id="GO:0005524">
    <property type="term" value="F:ATP binding"/>
    <property type="evidence" value="ECO:0007669"/>
    <property type="project" value="UniProtKB-KW"/>
</dbReference>
<feature type="region of interest" description="Actin-binding" evidence="7">
    <location>
        <begin position="211"/>
        <end position="233"/>
    </location>
</feature>
<evidence type="ECO:0000313" key="10">
    <source>
        <dbReference type="Proteomes" id="UP000085678"/>
    </source>
</evidence>
<dbReference type="InterPro" id="IPR010926">
    <property type="entry name" value="Myosin_TH1"/>
</dbReference>
<dbReference type="FunFam" id="1.20.58.530:FF:000007">
    <property type="entry name" value="Myosin IE"/>
    <property type="match status" value="1"/>
</dbReference>
<dbReference type="InterPro" id="IPR027417">
    <property type="entry name" value="P-loop_NTPase"/>
</dbReference>
<dbReference type="GO" id="GO:0016459">
    <property type="term" value="C:myosin complex"/>
    <property type="evidence" value="ECO:0007669"/>
    <property type="project" value="UniProtKB-KW"/>
</dbReference>
<keyword evidence="5" id="KW-0505">Motor protein</keyword>
<evidence type="ECO:0000259" key="8">
    <source>
        <dbReference type="PROSITE" id="PS51456"/>
    </source>
</evidence>
<dbReference type="AlphaFoldDB" id="A0A2R2MM76"/>
<reference evidence="11" key="1">
    <citation type="submission" date="2025-08" db="UniProtKB">
        <authorList>
            <consortium name="RefSeq"/>
        </authorList>
    </citation>
    <scope>IDENTIFICATION</scope>
    <source>
        <tissue evidence="11">Gonads</tissue>
    </source>
</reference>
<evidence type="ECO:0000256" key="3">
    <source>
        <dbReference type="ARBA" id="ARBA00022840"/>
    </source>
</evidence>
<feature type="non-terminal residue" evidence="11">
    <location>
        <position position="1"/>
    </location>
</feature>
<evidence type="ECO:0000256" key="7">
    <source>
        <dbReference type="PROSITE-ProRule" id="PRU00782"/>
    </source>
</evidence>
<evidence type="ECO:0000256" key="1">
    <source>
        <dbReference type="ARBA" id="ARBA00008314"/>
    </source>
</evidence>
<dbReference type="Gene3D" id="3.40.850.10">
    <property type="entry name" value="Kinesin motor domain"/>
    <property type="match status" value="1"/>
</dbReference>
<dbReference type="RefSeq" id="XP_023931310.1">
    <property type="nucleotide sequence ID" value="XM_024075542.1"/>
</dbReference>
<keyword evidence="3" id="KW-0067">ATP-binding</keyword>
<dbReference type="GeneID" id="112041842"/>
<feature type="domain" description="TH1" evidence="9">
    <location>
        <begin position="315"/>
        <end position="505"/>
    </location>
</feature>
<evidence type="ECO:0000259" key="9">
    <source>
        <dbReference type="PROSITE" id="PS51757"/>
    </source>
</evidence>
<feature type="domain" description="Myosin motor" evidence="8">
    <location>
        <begin position="1"/>
        <end position="243"/>
    </location>
</feature>
<evidence type="ECO:0000256" key="5">
    <source>
        <dbReference type="ARBA" id="ARBA00023175"/>
    </source>
</evidence>
<name>A0A2R2MM76_LINAN</name>
<keyword evidence="4 7" id="KW-0518">Myosin</keyword>
<sequence length="511" mass="58588">TELCAYHVSSIQRTNGAMVKQREEINIGILDIYGFEIFQKNGFEQFCINYVNEKLQQIFIELTLKAEQEEYIQEGIKWNSIDYFNNKIVCDLIESKSPPGIMCVLDDVCATLHAVSEGADMKLLQKLQAAVGTHQHYQGSNIGFVIHHYAGKVSYDAEGFCERNRDVLFPDLIQLMQSSENEFIASLFPEDVSSTTRGRPTTAGSKIRTQANRLVDTLMKCTPHYIRCIKPNETKRAHDWEDSSEHTHIHKDMSLETLSYTIFVVFIKLFLLEEVRERKYDGYARTIQKAFRKYNARKFYVKLREQASDLLLNKKERRQYSLNRNFVGDYIGLDDNPALRALVGKRERIEFANTVTKYDRRFKTAKRDLIVTSKGVYLVGREMVKKGPEKGQLKEVVKRPLEMEMITGVALSTMQDDFFIIHVQNDYSSLLESVFKTEFLTALSKKYKERTHKELKVEFSDTLEFPVKKEGWGGGGKRTVKFVKGNGNAALLKPSGKVLTVSIGQGLPKNS</sequence>
<dbReference type="GO" id="GO:0005886">
    <property type="term" value="C:plasma membrane"/>
    <property type="evidence" value="ECO:0007669"/>
    <property type="project" value="TreeGrafter"/>
</dbReference>
<dbReference type="GO" id="GO:0006897">
    <property type="term" value="P:endocytosis"/>
    <property type="evidence" value="ECO:0007669"/>
    <property type="project" value="TreeGrafter"/>
</dbReference>
<dbReference type="Gene3D" id="1.20.58.530">
    <property type="match status" value="1"/>
</dbReference>
<feature type="non-terminal residue" evidence="11">
    <location>
        <position position="511"/>
    </location>
</feature>
<keyword evidence="10" id="KW-1185">Reference proteome</keyword>
<dbReference type="Pfam" id="PF00063">
    <property type="entry name" value="Myosin_head"/>
    <property type="match status" value="1"/>
</dbReference>
<dbReference type="PRINTS" id="PR00193">
    <property type="entry name" value="MYOSINHEAVY"/>
</dbReference>
<protein>
    <submittedName>
        <fullName evidence="11">Unconventional myosin-Ie-like</fullName>
    </submittedName>
</protein>
<dbReference type="InterPro" id="IPR036961">
    <property type="entry name" value="Kinesin_motor_dom_sf"/>
</dbReference>
<keyword evidence="6 7" id="KW-0009">Actin-binding</keyword>
<gene>
    <name evidence="11" type="primary">LOC112041842</name>
</gene>
<evidence type="ECO:0000256" key="6">
    <source>
        <dbReference type="ARBA" id="ARBA00023203"/>
    </source>
</evidence>
<evidence type="ECO:0000256" key="4">
    <source>
        <dbReference type="ARBA" id="ARBA00023123"/>
    </source>
</evidence>
<dbReference type="GO" id="GO:0005902">
    <property type="term" value="C:microvillus"/>
    <property type="evidence" value="ECO:0007669"/>
    <property type="project" value="TreeGrafter"/>
</dbReference>
<dbReference type="PROSITE" id="PS50096">
    <property type="entry name" value="IQ"/>
    <property type="match status" value="1"/>
</dbReference>
<dbReference type="PROSITE" id="PS51456">
    <property type="entry name" value="MYOSIN_MOTOR"/>
    <property type="match status" value="1"/>
</dbReference>
<dbReference type="PANTHER" id="PTHR13140:SF729">
    <property type="entry name" value="UNCONVENTIONAL MYOSIN-IE"/>
    <property type="match status" value="1"/>
</dbReference>
<dbReference type="SMART" id="SM00242">
    <property type="entry name" value="MYSc"/>
    <property type="match status" value="1"/>
</dbReference>
<comment type="similarity">
    <text evidence="1 7">Belongs to the TRAFAC class myosin-kinesin ATPase superfamily. Myosin family.</text>
</comment>